<name>A0A5P2D6Z2_STRVZ</name>
<dbReference type="AlphaFoldDB" id="A0A5P2D6Z2"/>
<accession>A0A5P2D6Z2</accession>
<protein>
    <submittedName>
        <fullName evidence="1">Uncharacterized protein</fullName>
    </submittedName>
</protein>
<proteinExistence type="predicted"/>
<reference evidence="1 2" key="1">
    <citation type="submission" date="2018-05" db="EMBL/GenBank/DDBJ databases">
        <title>Streptomyces venezuelae.</title>
        <authorList>
            <person name="Kim W."/>
            <person name="Lee N."/>
            <person name="Cho B.-K."/>
        </authorList>
    </citation>
    <scope>NUCLEOTIDE SEQUENCE [LARGE SCALE GENOMIC DNA]</scope>
    <source>
        <strain evidence="1 2">ATCC 21782</strain>
    </source>
</reference>
<evidence type="ECO:0000313" key="1">
    <source>
        <dbReference type="EMBL" id="QES50330.1"/>
    </source>
</evidence>
<dbReference type="EMBL" id="CP029190">
    <property type="protein sequence ID" value="QES50330.1"/>
    <property type="molecule type" value="Genomic_DNA"/>
</dbReference>
<gene>
    <name evidence="1" type="ORF">DEJ50_23420</name>
</gene>
<dbReference type="Proteomes" id="UP000325211">
    <property type="component" value="Chromosome"/>
</dbReference>
<sequence>MERDIQLVRDLVAASPGFEGLFDAHVVNEEVQFEASHHVVGGGGPCGADAFGSVAARCMDRA</sequence>
<organism evidence="1 2">
    <name type="scientific">Streptomyces venezuelae</name>
    <dbReference type="NCBI Taxonomy" id="54571"/>
    <lineage>
        <taxon>Bacteria</taxon>
        <taxon>Bacillati</taxon>
        <taxon>Actinomycetota</taxon>
        <taxon>Actinomycetes</taxon>
        <taxon>Kitasatosporales</taxon>
        <taxon>Streptomycetaceae</taxon>
        <taxon>Streptomyces</taxon>
    </lineage>
</organism>
<evidence type="ECO:0000313" key="2">
    <source>
        <dbReference type="Proteomes" id="UP000325211"/>
    </source>
</evidence>